<evidence type="ECO:0000313" key="2">
    <source>
        <dbReference type="EMBL" id="CAH0373091.1"/>
    </source>
</evidence>
<dbReference type="Proteomes" id="UP000789595">
    <property type="component" value="Unassembled WGS sequence"/>
</dbReference>
<gene>
    <name evidence="2" type="ORF">PECAL_4P02630</name>
</gene>
<accession>A0A8J2X3M0</accession>
<keyword evidence="3" id="KW-1185">Reference proteome</keyword>
<evidence type="ECO:0000313" key="3">
    <source>
        <dbReference type="Proteomes" id="UP000789595"/>
    </source>
</evidence>
<sequence>MAPGDGMAKSLDPRYNGGIAPAGGGSSKKKSGGRRRGSGRGGGGGGGGRGGGGGGGGGGGNRRNSGKGRGGGGKGDRRNSGKGGKGKGCYHCGGNHTRANCPELEPPIPEKVVLNFKDEAAYKAYLAKCQKERDASEDIAFRNHGEYIKYLTKIKEKEDDAHAAWAVTKAELDKKAQAEAELRAIDAALAKTKVSAPKPPAAPAAPAAPAPKPAPKPAAPPLPPPMSGAQKLAASPFSSAWGDSSDDD</sequence>
<organism evidence="2 3">
    <name type="scientific">Pelagomonas calceolata</name>
    <dbReference type="NCBI Taxonomy" id="35677"/>
    <lineage>
        <taxon>Eukaryota</taxon>
        <taxon>Sar</taxon>
        <taxon>Stramenopiles</taxon>
        <taxon>Ochrophyta</taxon>
        <taxon>Pelagophyceae</taxon>
        <taxon>Pelagomonadales</taxon>
        <taxon>Pelagomonadaceae</taxon>
        <taxon>Pelagomonas</taxon>
    </lineage>
</organism>
<evidence type="ECO:0000256" key="1">
    <source>
        <dbReference type="SAM" id="MobiDB-lite"/>
    </source>
</evidence>
<feature type="compositionally biased region" description="Pro residues" evidence="1">
    <location>
        <begin position="197"/>
        <end position="226"/>
    </location>
</feature>
<protein>
    <submittedName>
        <fullName evidence="2">Uncharacterized protein</fullName>
    </submittedName>
</protein>
<proteinExistence type="predicted"/>
<feature type="region of interest" description="Disordered" evidence="1">
    <location>
        <begin position="1"/>
        <end position="105"/>
    </location>
</feature>
<name>A0A8J2X3M0_9STRA</name>
<dbReference type="AlphaFoldDB" id="A0A8J2X3M0"/>
<feature type="compositionally biased region" description="Basic residues" evidence="1">
    <location>
        <begin position="27"/>
        <end position="38"/>
    </location>
</feature>
<feature type="region of interest" description="Disordered" evidence="1">
    <location>
        <begin position="193"/>
        <end position="248"/>
    </location>
</feature>
<comment type="caution">
    <text evidence="2">The sequence shown here is derived from an EMBL/GenBank/DDBJ whole genome shotgun (WGS) entry which is preliminary data.</text>
</comment>
<reference evidence="2" key="1">
    <citation type="submission" date="2021-11" db="EMBL/GenBank/DDBJ databases">
        <authorList>
            <consortium name="Genoscope - CEA"/>
            <person name="William W."/>
        </authorList>
    </citation>
    <scope>NUCLEOTIDE SEQUENCE</scope>
</reference>
<feature type="compositionally biased region" description="Gly residues" evidence="1">
    <location>
        <begin position="39"/>
        <end position="73"/>
    </location>
</feature>
<dbReference type="EMBL" id="CAKKNE010000004">
    <property type="protein sequence ID" value="CAH0373091.1"/>
    <property type="molecule type" value="Genomic_DNA"/>
</dbReference>